<organism evidence="2 3">
    <name type="scientific">Brachionus calyciflorus</name>
    <dbReference type="NCBI Taxonomy" id="104777"/>
    <lineage>
        <taxon>Eukaryota</taxon>
        <taxon>Metazoa</taxon>
        <taxon>Spiralia</taxon>
        <taxon>Gnathifera</taxon>
        <taxon>Rotifera</taxon>
        <taxon>Eurotatoria</taxon>
        <taxon>Monogononta</taxon>
        <taxon>Pseudotrocha</taxon>
        <taxon>Ploima</taxon>
        <taxon>Brachionidae</taxon>
        <taxon>Brachionus</taxon>
    </lineage>
</organism>
<dbReference type="PROSITE" id="PS00018">
    <property type="entry name" value="EF_HAND_1"/>
    <property type="match status" value="1"/>
</dbReference>
<sequence>MSTKEVRFENRSRQKNKTIEQTPCSKFAENFYGTRSRSTSSKKTQEYPYPTPATAKSGKYVTIINSYDIVRSSKKKHQESPEELSNEDEEEEDDDEEEEEPTESNEESTQTENNSDEDEIQECVLKVDENCNKILTGRDLIDIFYSFSEWFNGLKGTITKISSTTYEPSSKSPPVKKTRSPRSSSCPSKTKIFFDSVEMVTGNLAKDKNLHLRYDPGDQAKAWNECDLNKVKKFICFIEKKACFYDRLDIVPGIGVAYSERLKEYIPNFGTLLELFLTVDESTFKALLKCYSRIKSTDMNYIFTSCKKYFKKFGFKFNDVVVKTPEKSKCTKLNFDSAKRTLI</sequence>
<dbReference type="InterPro" id="IPR018247">
    <property type="entry name" value="EF_Hand_1_Ca_BS"/>
</dbReference>
<evidence type="ECO:0000313" key="2">
    <source>
        <dbReference type="EMBL" id="CAF0751674.1"/>
    </source>
</evidence>
<protein>
    <submittedName>
        <fullName evidence="2">Uncharacterized protein</fullName>
    </submittedName>
</protein>
<dbReference type="OrthoDB" id="10437483at2759"/>
<comment type="caution">
    <text evidence="2">The sequence shown here is derived from an EMBL/GenBank/DDBJ whole genome shotgun (WGS) entry which is preliminary data.</text>
</comment>
<proteinExistence type="predicted"/>
<dbReference type="AlphaFoldDB" id="A0A813PPB5"/>
<name>A0A813PPB5_9BILA</name>
<feature type="region of interest" description="Disordered" evidence="1">
    <location>
        <begin position="1"/>
        <end position="58"/>
    </location>
</feature>
<feature type="region of interest" description="Disordered" evidence="1">
    <location>
        <begin position="163"/>
        <end position="188"/>
    </location>
</feature>
<feature type="compositionally biased region" description="Polar residues" evidence="1">
    <location>
        <begin position="163"/>
        <end position="172"/>
    </location>
</feature>
<evidence type="ECO:0000256" key="1">
    <source>
        <dbReference type="SAM" id="MobiDB-lite"/>
    </source>
</evidence>
<reference evidence="2" key="1">
    <citation type="submission" date="2021-02" db="EMBL/GenBank/DDBJ databases">
        <authorList>
            <person name="Nowell W R."/>
        </authorList>
    </citation>
    <scope>NUCLEOTIDE SEQUENCE</scope>
    <source>
        <strain evidence="2">Ploen Becks lab</strain>
    </source>
</reference>
<feature type="compositionally biased region" description="Basic and acidic residues" evidence="1">
    <location>
        <begin position="1"/>
        <end position="12"/>
    </location>
</feature>
<dbReference type="EMBL" id="CAJNOC010000371">
    <property type="protein sequence ID" value="CAF0751674.1"/>
    <property type="molecule type" value="Genomic_DNA"/>
</dbReference>
<gene>
    <name evidence="2" type="ORF">OXX778_LOCUS3951</name>
</gene>
<evidence type="ECO:0000313" key="3">
    <source>
        <dbReference type="Proteomes" id="UP000663879"/>
    </source>
</evidence>
<dbReference type="Proteomes" id="UP000663879">
    <property type="component" value="Unassembled WGS sequence"/>
</dbReference>
<accession>A0A813PPB5</accession>
<feature type="compositionally biased region" description="Acidic residues" evidence="1">
    <location>
        <begin position="81"/>
        <end position="106"/>
    </location>
</feature>
<keyword evidence="3" id="KW-1185">Reference proteome</keyword>
<feature type="region of interest" description="Disordered" evidence="1">
    <location>
        <begin position="71"/>
        <end position="118"/>
    </location>
</feature>